<keyword evidence="3 5" id="KW-0808">Transferase</keyword>
<reference evidence="5 6" key="1">
    <citation type="submission" date="2018-07" db="EMBL/GenBank/DDBJ databases">
        <title>Genomic Encyclopedia of Type Strains, Phase IV (KMG-IV): sequencing the most valuable type-strain genomes for metagenomic binning, comparative biology and taxonomic classification.</title>
        <authorList>
            <person name="Goeker M."/>
        </authorList>
    </citation>
    <scope>NUCLEOTIDE SEQUENCE [LARGE SCALE GENOMIC DNA]</scope>
    <source>
        <strain evidence="5 6">DSM 4134</strain>
    </source>
</reference>
<sequence length="332" mass="37751">MVKTAVVILNWNGQDYLKRFLPTLILHSSEAKIIVADNASTDDSLAVLENFPEVEVLKLSENYGYAGGYNEALNQIEAEYFLLLNSDIEVTSNWLVPMVRFLDENPTYGAVQPKINDIYNKSHFEYAGAAGGFLDSLGYPFCRGRIFDTLEQDTGQYDSICDVFWATGACFMVRSEVFHALSGFDASFFAHMEEIDFCWRMRSQGYQLACVPQATVYHVGGGTLNKTSPRKTYLNFRNGLTLLIKNLPKNQLWWKLPFRIVLDLIAGIKFWNDQSFAHFKAVFTAHKDALSRWKTSIQNENRSTPSPRPTNSILTAYYLQGKKKYSDLSNTK</sequence>
<dbReference type="RefSeq" id="WP_115868473.1">
    <property type="nucleotide sequence ID" value="NZ_QREG01000011.1"/>
</dbReference>
<dbReference type="Proteomes" id="UP000256779">
    <property type="component" value="Unassembled WGS sequence"/>
</dbReference>
<proteinExistence type="inferred from homology"/>
<dbReference type="OrthoDB" id="9771846at2"/>
<gene>
    <name evidence="5" type="ORF">C7460_11188</name>
</gene>
<dbReference type="PANTHER" id="PTHR43179:SF12">
    <property type="entry name" value="GALACTOFURANOSYLTRANSFERASE GLFT2"/>
    <property type="match status" value="1"/>
</dbReference>
<dbReference type="Gene3D" id="3.90.550.10">
    <property type="entry name" value="Spore Coat Polysaccharide Biosynthesis Protein SpsA, Chain A"/>
    <property type="match status" value="1"/>
</dbReference>
<accession>A0A3D9L2M8</accession>
<keyword evidence="2" id="KW-0328">Glycosyltransferase</keyword>
<dbReference type="EMBL" id="QREG01000011">
    <property type="protein sequence ID" value="RED97947.1"/>
    <property type="molecule type" value="Genomic_DNA"/>
</dbReference>
<evidence type="ECO:0000256" key="3">
    <source>
        <dbReference type="ARBA" id="ARBA00022679"/>
    </source>
</evidence>
<dbReference type="GO" id="GO:0016757">
    <property type="term" value="F:glycosyltransferase activity"/>
    <property type="evidence" value="ECO:0007669"/>
    <property type="project" value="UniProtKB-KW"/>
</dbReference>
<dbReference type="SUPFAM" id="SSF53448">
    <property type="entry name" value="Nucleotide-diphospho-sugar transferases"/>
    <property type="match status" value="1"/>
</dbReference>
<name>A0A3D9L2M8_MARFU</name>
<feature type="domain" description="Glycosyltransferase 2-like" evidence="4">
    <location>
        <begin position="6"/>
        <end position="142"/>
    </location>
</feature>
<dbReference type="PANTHER" id="PTHR43179">
    <property type="entry name" value="RHAMNOSYLTRANSFERASE WBBL"/>
    <property type="match status" value="1"/>
</dbReference>
<dbReference type="Pfam" id="PF00535">
    <property type="entry name" value="Glycos_transf_2"/>
    <property type="match status" value="1"/>
</dbReference>
<organism evidence="5 6">
    <name type="scientific">Marinoscillum furvescens DSM 4134</name>
    <dbReference type="NCBI Taxonomy" id="1122208"/>
    <lineage>
        <taxon>Bacteria</taxon>
        <taxon>Pseudomonadati</taxon>
        <taxon>Bacteroidota</taxon>
        <taxon>Cytophagia</taxon>
        <taxon>Cytophagales</taxon>
        <taxon>Reichenbachiellaceae</taxon>
        <taxon>Marinoscillum</taxon>
    </lineage>
</organism>
<protein>
    <submittedName>
        <fullName evidence="5">GT2 family glycosyltransferase</fullName>
    </submittedName>
</protein>
<comment type="caution">
    <text evidence="5">The sequence shown here is derived from an EMBL/GenBank/DDBJ whole genome shotgun (WGS) entry which is preliminary data.</text>
</comment>
<dbReference type="InterPro" id="IPR029044">
    <property type="entry name" value="Nucleotide-diphossugar_trans"/>
</dbReference>
<dbReference type="InterPro" id="IPR001173">
    <property type="entry name" value="Glyco_trans_2-like"/>
</dbReference>
<evidence type="ECO:0000259" key="4">
    <source>
        <dbReference type="Pfam" id="PF00535"/>
    </source>
</evidence>
<dbReference type="AlphaFoldDB" id="A0A3D9L2M8"/>
<evidence type="ECO:0000256" key="1">
    <source>
        <dbReference type="ARBA" id="ARBA00006739"/>
    </source>
</evidence>
<dbReference type="CDD" id="cd04186">
    <property type="entry name" value="GT_2_like_c"/>
    <property type="match status" value="1"/>
</dbReference>
<evidence type="ECO:0000313" key="5">
    <source>
        <dbReference type="EMBL" id="RED97947.1"/>
    </source>
</evidence>
<evidence type="ECO:0000256" key="2">
    <source>
        <dbReference type="ARBA" id="ARBA00022676"/>
    </source>
</evidence>
<evidence type="ECO:0000313" key="6">
    <source>
        <dbReference type="Proteomes" id="UP000256779"/>
    </source>
</evidence>
<comment type="similarity">
    <text evidence="1">Belongs to the glycosyltransferase 2 family.</text>
</comment>
<keyword evidence="6" id="KW-1185">Reference proteome</keyword>